<sequence length="142" mass="17056">MCFLAENFNIFWRHCMQISNRKIESRIRRSRSRGWGISSDSKFVLKTNNSLKINTEEKLNYVNMDIDSTRFLHKIRMLRAYILQILSEMAKVAEDKNVLPRACKDPQKFQRVCKKKKKSYLFLYYTSHYRTHASHALFTLLR</sequence>
<organism evidence="1 2">
    <name type="scientific">Cardiocondyla obscurior</name>
    <dbReference type="NCBI Taxonomy" id="286306"/>
    <lineage>
        <taxon>Eukaryota</taxon>
        <taxon>Metazoa</taxon>
        <taxon>Ecdysozoa</taxon>
        <taxon>Arthropoda</taxon>
        <taxon>Hexapoda</taxon>
        <taxon>Insecta</taxon>
        <taxon>Pterygota</taxon>
        <taxon>Neoptera</taxon>
        <taxon>Endopterygota</taxon>
        <taxon>Hymenoptera</taxon>
        <taxon>Apocrita</taxon>
        <taxon>Aculeata</taxon>
        <taxon>Formicoidea</taxon>
        <taxon>Formicidae</taxon>
        <taxon>Myrmicinae</taxon>
        <taxon>Cardiocondyla</taxon>
    </lineage>
</organism>
<evidence type="ECO:0000313" key="2">
    <source>
        <dbReference type="Proteomes" id="UP001430953"/>
    </source>
</evidence>
<dbReference type="Proteomes" id="UP001430953">
    <property type="component" value="Unassembled WGS sequence"/>
</dbReference>
<accession>A0AAW2G9E9</accession>
<dbReference type="EMBL" id="JADYXP020000005">
    <property type="protein sequence ID" value="KAL0124839.1"/>
    <property type="molecule type" value="Genomic_DNA"/>
</dbReference>
<name>A0AAW2G9E9_9HYME</name>
<dbReference type="AlphaFoldDB" id="A0AAW2G9E9"/>
<comment type="caution">
    <text evidence="1">The sequence shown here is derived from an EMBL/GenBank/DDBJ whole genome shotgun (WGS) entry which is preliminary data.</text>
</comment>
<reference evidence="1 2" key="1">
    <citation type="submission" date="2023-03" db="EMBL/GenBank/DDBJ databases">
        <title>High recombination rates correlate with genetic variation in Cardiocondyla obscurior ants.</title>
        <authorList>
            <person name="Errbii M."/>
        </authorList>
    </citation>
    <scope>NUCLEOTIDE SEQUENCE [LARGE SCALE GENOMIC DNA]</scope>
    <source>
        <strain evidence="1">Alpha-2009</strain>
        <tissue evidence="1">Whole body</tissue>
    </source>
</reference>
<gene>
    <name evidence="1" type="ORF">PUN28_006594</name>
</gene>
<proteinExistence type="predicted"/>
<evidence type="ECO:0000313" key="1">
    <source>
        <dbReference type="EMBL" id="KAL0124839.1"/>
    </source>
</evidence>
<protein>
    <submittedName>
        <fullName evidence="1">Uncharacterized protein</fullName>
    </submittedName>
</protein>
<keyword evidence="2" id="KW-1185">Reference proteome</keyword>